<organism evidence="2 3">
    <name type="scientific">Mucilaginibacter aquariorum</name>
    <dbReference type="NCBI Taxonomy" id="2967225"/>
    <lineage>
        <taxon>Bacteria</taxon>
        <taxon>Pseudomonadati</taxon>
        <taxon>Bacteroidota</taxon>
        <taxon>Sphingobacteriia</taxon>
        <taxon>Sphingobacteriales</taxon>
        <taxon>Sphingobacteriaceae</taxon>
        <taxon>Mucilaginibacter</taxon>
    </lineage>
</organism>
<accession>A0ABT1T429</accession>
<dbReference type="SUPFAM" id="SSF50346">
    <property type="entry name" value="PRC-barrel domain"/>
    <property type="match status" value="1"/>
</dbReference>
<evidence type="ECO:0000313" key="3">
    <source>
        <dbReference type="Proteomes" id="UP001204376"/>
    </source>
</evidence>
<proteinExistence type="predicted"/>
<evidence type="ECO:0000259" key="1">
    <source>
        <dbReference type="Pfam" id="PF05239"/>
    </source>
</evidence>
<comment type="caution">
    <text evidence="2">The sequence shown here is derived from an EMBL/GenBank/DDBJ whole genome shotgun (WGS) entry which is preliminary data.</text>
</comment>
<reference evidence="2 3" key="1">
    <citation type="submission" date="2022-07" db="EMBL/GenBank/DDBJ databases">
        <title>Mucilaginibacter sp. JC4.</title>
        <authorList>
            <person name="Le V."/>
            <person name="Ko S.-R."/>
            <person name="Ahn C.-Y."/>
            <person name="Oh H.-M."/>
        </authorList>
    </citation>
    <scope>NUCLEOTIDE SEQUENCE [LARGE SCALE GENOMIC DNA]</scope>
    <source>
        <strain evidence="2 3">JC4</strain>
    </source>
</reference>
<gene>
    <name evidence="2" type="ORF">NPE20_15425</name>
</gene>
<sequence>MSSNNNTSAHSLQELSESDYEIVDNQPEIFGWDVKDTHNNKVGEVYELLFSEETRKVRYIILDMESNDIDLEEGRVLIPIEVAVFDLENDNVKLPGVSVTNLLALPLYEKGRVINEDTDDEIRIALAKAEKDAPIPPGSIHVTQNKFYGNKTEEGFIAGDDNA</sequence>
<dbReference type="RefSeq" id="WP_256539563.1">
    <property type="nucleotide sequence ID" value="NZ_JANHOH010000003.1"/>
</dbReference>
<keyword evidence="3" id="KW-1185">Reference proteome</keyword>
<dbReference type="InterPro" id="IPR027275">
    <property type="entry name" value="PRC-brl_dom"/>
</dbReference>
<dbReference type="InterPro" id="IPR014747">
    <property type="entry name" value="Bac_photo_RC_H_C"/>
</dbReference>
<name>A0ABT1T429_9SPHI</name>
<protein>
    <submittedName>
        <fullName evidence="2">PRC-barrel domain-containing protein</fullName>
    </submittedName>
</protein>
<dbReference type="Pfam" id="PF05239">
    <property type="entry name" value="PRC"/>
    <property type="match status" value="1"/>
</dbReference>
<dbReference type="Proteomes" id="UP001204376">
    <property type="component" value="Unassembled WGS sequence"/>
</dbReference>
<evidence type="ECO:0000313" key="2">
    <source>
        <dbReference type="EMBL" id="MCQ6959366.1"/>
    </source>
</evidence>
<feature type="domain" description="PRC-barrel" evidence="1">
    <location>
        <begin position="27"/>
        <end position="95"/>
    </location>
</feature>
<dbReference type="Gene3D" id="3.90.50.10">
    <property type="entry name" value="Photosynthetic Reaction Center, subunit H, domain 2"/>
    <property type="match status" value="1"/>
</dbReference>
<dbReference type="EMBL" id="JANHOH010000003">
    <property type="protein sequence ID" value="MCQ6959366.1"/>
    <property type="molecule type" value="Genomic_DNA"/>
</dbReference>
<dbReference type="InterPro" id="IPR011033">
    <property type="entry name" value="PRC_barrel-like_sf"/>
</dbReference>